<dbReference type="SUPFAM" id="SSF50156">
    <property type="entry name" value="PDZ domain-like"/>
    <property type="match status" value="1"/>
</dbReference>
<protein>
    <recommendedName>
        <fullName evidence="2">26S proteasome non-ATPase regulatory subunit 9</fullName>
    </recommendedName>
    <alternativeName>
        <fullName evidence="4">26S proteasome regulatory subunit p27</fullName>
    </alternativeName>
</protein>
<dbReference type="PANTHER" id="PTHR12651">
    <property type="entry name" value="26S PROTEASOME NON-ATPASE REGULATORY SUBUNIT 9"/>
    <property type="match status" value="1"/>
</dbReference>
<reference evidence="6" key="1">
    <citation type="journal article" date="2017" name="Front. Cell. Infect. Microbiol.">
        <title>The Distinct Transcriptional Response of the Midgut of Amblyomma sculptum and Amblyomma aureolatum Ticks to Rickettsia rickettsii Correlates to Their Differences in Susceptibility to Infection.</title>
        <authorList>
            <person name="Martins L.A."/>
            <person name="Galletti M.F.B.M."/>
            <person name="Ribeiro J.M."/>
            <person name="Fujita A."/>
            <person name="Costa F.B."/>
            <person name="Labruna M.B."/>
            <person name="Daffre S."/>
            <person name="Fogaca A.C."/>
        </authorList>
    </citation>
    <scope>NUCLEOTIDE SEQUENCE</scope>
</reference>
<evidence type="ECO:0000256" key="4">
    <source>
        <dbReference type="ARBA" id="ARBA00030007"/>
    </source>
</evidence>
<proteinExistence type="evidence at transcript level"/>
<feature type="domain" description="PDZ" evidence="5">
    <location>
        <begin position="112"/>
        <end position="186"/>
    </location>
</feature>
<sequence>MIDQKQILAQLTKRKLDIEAAINAQNGILNANAVGMDEPLVDNEGYPRSDIDVYKVRHARHRIICLLNDHKAVMKDIERSLHAYHAQVSRNGAATAGTTANGHTAEITDSPQLRGAHGRASSPLPFAVVGNVENGSPAQEAGLSVGDKIVKFGSVNAGNFTDVTAIAAVVQHSVDRPVNVLVKRNAETLPLVLTPKQWHGRGLLGCTILPTR</sequence>
<dbReference type="InterPro" id="IPR040815">
    <property type="entry name" value="Nas2_N"/>
</dbReference>
<dbReference type="InterPro" id="IPR035269">
    <property type="entry name" value="PSMD9"/>
</dbReference>
<evidence type="ECO:0000259" key="5">
    <source>
        <dbReference type="SMART" id="SM00228"/>
    </source>
</evidence>
<dbReference type="Pfam" id="PF17820">
    <property type="entry name" value="PDZ_6"/>
    <property type="match status" value="1"/>
</dbReference>
<evidence type="ECO:0000256" key="3">
    <source>
        <dbReference type="ARBA" id="ARBA00023186"/>
    </source>
</evidence>
<comment type="similarity">
    <text evidence="1">Belongs to the proteasome subunit p27 family.</text>
</comment>
<dbReference type="InterPro" id="IPR001478">
    <property type="entry name" value="PDZ"/>
</dbReference>
<dbReference type="InterPro" id="IPR041489">
    <property type="entry name" value="PDZ_6"/>
</dbReference>
<dbReference type="AlphaFoldDB" id="A0A1E1XBK7"/>
<evidence type="ECO:0000256" key="1">
    <source>
        <dbReference type="ARBA" id="ARBA00005256"/>
    </source>
</evidence>
<organism evidence="6">
    <name type="scientific">Amblyomma aureolatum</name>
    <dbReference type="NCBI Taxonomy" id="187763"/>
    <lineage>
        <taxon>Eukaryota</taxon>
        <taxon>Metazoa</taxon>
        <taxon>Ecdysozoa</taxon>
        <taxon>Arthropoda</taxon>
        <taxon>Chelicerata</taxon>
        <taxon>Arachnida</taxon>
        <taxon>Acari</taxon>
        <taxon>Parasitiformes</taxon>
        <taxon>Ixodida</taxon>
        <taxon>Ixodoidea</taxon>
        <taxon>Ixodidae</taxon>
        <taxon>Amblyomminae</taxon>
        <taxon>Amblyomma</taxon>
    </lineage>
</organism>
<dbReference type="GO" id="GO:0000502">
    <property type="term" value="C:proteasome complex"/>
    <property type="evidence" value="ECO:0007669"/>
    <property type="project" value="UniProtKB-KW"/>
</dbReference>
<evidence type="ECO:0000256" key="2">
    <source>
        <dbReference type="ARBA" id="ARBA00014937"/>
    </source>
</evidence>
<dbReference type="GO" id="GO:0005634">
    <property type="term" value="C:nucleus"/>
    <property type="evidence" value="ECO:0007669"/>
    <property type="project" value="TreeGrafter"/>
</dbReference>
<dbReference type="InterPro" id="IPR036034">
    <property type="entry name" value="PDZ_sf"/>
</dbReference>
<dbReference type="PANTHER" id="PTHR12651:SF1">
    <property type="entry name" value="26S PROTEASOME NON-ATPASE REGULATORY SUBUNIT 9"/>
    <property type="match status" value="1"/>
</dbReference>
<name>A0A1E1XBK7_9ACAR</name>
<keyword evidence="6" id="KW-0647">Proteasome</keyword>
<dbReference type="Gene3D" id="2.30.42.10">
    <property type="match status" value="1"/>
</dbReference>
<dbReference type="GO" id="GO:0070682">
    <property type="term" value="P:proteasome regulatory particle assembly"/>
    <property type="evidence" value="ECO:0007669"/>
    <property type="project" value="InterPro"/>
</dbReference>
<keyword evidence="3" id="KW-0143">Chaperone</keyword>
<dbReference type="FunFam" id="2.30.42.10:FF:000107">
    <property type="entry name" value="26S proteasome non-ATPase regulatory subunit 9"/>
    <property type="match status" value="1"/>
</dbReference>
<dbReference type="GO" id="GO:0005737">
    <property type="term" value="C:cytoplasm"/>
    <property type="evidence" value="ECO:0007669"/>
    <property type="project" value="TreeGrafter"/>
</dbReference>
<dbReference type="Pfam" id="PF18265">
    <property type="entry name" value="Nas2_N"/>
    <property type="match status" value="1"/>
</dbReference>
<evidence type="ECO:0000313" key="6">
    <source>
        <dbReference type="EMBL" id="JAT96491.1"/>
    </source>
</evidence>
<dbReference type="SMART" id="SM00228">
    <property type="entry name" value="PDZ"/>
    <property type="match status" value="1"/>
</dbReference>
<accession>A0A1E1XBK7</accession>
<dbReference type="Gene3D" id="6.10.140.1710">
    <property type="match status" value="1"/>
</dbReference>
<dbReference type="EMBL" id="GFAC01002697">
    <property type="protein sequence ID" value="JAT96491.1"/>
    <property type="molecule type" value="mRNA"/>
</dbReference>